<accession>A0A016XM40</accession>
<dbReference type="Gene3D" id="3.30.70.100">
    <property type="match status" value="1"/>
</dbReference>
<comment type="caution">
    <text evidence="3">The sequence shown here is derived from an EMBL/GenBank/DDBJ whole genome shotgun (WGS) entry which is preliminary data.</text>
</comment>
<dbReference type="SUPFAM" id="SSF55008">
    <property type="entry name" value="HMA, heavy metal-associated domain"/>
    <property type="match status" value="1"/>
</dbReference>
<name>A0A016XM40_9BURK</name>
<dbReference type="RefSeq" id="WP_035610236.1">
    <property type="nucleotide sequence ID" value="NZ_JEMG01000001.1"/>
</dbReference>
<dbReference type="Pfam" id="PF00403">
    <property type="entry name" value="HMA"/>
    <property type="match status" value="1"/>
</dbReference>
<evidence type="ECO:0000259" key="2">
    <source>
        <dbReference type="PROSITE" id="PS50846"/>
    </source>
</evidence>
<dbReference type="AlphaFoldDB" id="A0A016XM40"/>
<dbReference type="Proteomes" id="UP000023268">
    <property type="component" value="Unassembled WGS sequence"/>
</dbReference>
<protein>
    <submittedName>
        <fullName evidence="3">Heavy metal transporter</fullName>
    </submittedName>
</protein>
<feature type="domain" description="HMA" evidence="2">
    <location>
        <begin position="1"/>
        <end position="63"/>
    </location>
</feature>
<dbReference type="PROSITE" id="PS01047">
    <property type="entry name" value="HMA_1"/>
    <property type="match status" value="1"/>
</dbReference>
<reference evidence="3 4" key="1">
    <citation type="submission" date="2014-02" db="EMBL/GenBank/DDBJ databases">
        <title>Draft Genome of Hylemonella gracilis isolated from the Niagara River.</title>
        <authorList>
            <person name="Pawlowski D.R."/>
            <person name="Koudelka G.B."/>
        </authorList>
    </citation>
    <scope>NUCLEOTIDE SEQUENCE [LARGE SCALE GENOMIC DNA]</scope>
    <source>
        <strain evidence="3 4">Niagara R</strain>
    </source>
</reference>
<dbReference type="InterPro" id="IPR017969">
    <property type="entry name" value="Heavy-metal-associated_CS"/>
</dbReference>
<dbReference type="STRING" id="1458275.AZ34_17155"/>
<dbReference type="GO" id="GO:0046872">
    <property type="term" value="F:metal ion binding"/>
    <property type="evidence" value="ECO:0007669"/>
    <property type="project" value="UniProtKB-KW"/>
</dbReference>
<keyword evidence="1" id="KW-0479">Metal-binding</keyword>
<dbReference type="eggNOG" id="COG2608">
    <property type="taxonomic scope" value="Bacteria"/>
</dbReference>
<dbReference type="PROSITE" id="PS50846">
    <property type="entry name" value="HMA_2"/>
    <property type="match status" value="1"/>
</dbReference>
<sequence>MHEFHLPDMTCGHCAGMVGQALKLADAQCTFQVDLPGRKITVQSAEERDVLAETLTEAGYPPV</sequence>
<evidence type="ECO:0000313" key="3">
    <source>
        <dbReference type="EMBL" id="EYC52622.1"/>
    </source>
</evidence>
<dbReference type="OrthoDB" id="9813965at2"/>
<dbReference type="InterPro" id="IPR006121">
    <property type="entry name" value="HMA_dom"/>
</dbReference>
<dbReference type="CDD" id="cd00371">
    <property type="entry name" value="HMA"/>
    <property type="match status" value="1"/>
</dbReference>
<evidence type="ECO:0000256" key="1">
    <source>
        <dbReference type="ARBA" id="ARBA00022723"/>
    </source>
</evidence>
<dbReference type="EMBL" id="JEMG01000001">
    <property type="protein sequence ID" value="EYC52622.1"/>
    <property type="molecule type" value="Genomic_DNA"/>
</dbReference>
<organism evidence="3 4">
    <name type="scientific">Hylemonella gracilis str. Niagara R</name>
    <dbReference type="NCBI Taxonomy" id="1458275"/>
    <lineage>
        <taxon>Bacteria</taxon>
        <taxon>Pseudomonadati</taxon>
        <taxon>Pseudomonadota</taxon>
        <taxon>Betaproteobacteria</taxon>
        <taxon>Burkholderiales</taxon>
        <taxon>Comamonadaceae</taxon>
        <taxon>Hylemonella</taxon>
    </lineage>
</organism>
<proteinExistence type="predicted"/>
<gene>
    <name evidence="3" type="ORF">AZ34_17155</name>
</gene>
<dbReference type="InterPro" id="IPR036163">
    <property type="entry name" value="HMA_dom_sf"/>
</dbReference>
<evidence type="ECO:0000313" key="4">
    <source>
        <dbReference type="Proteomes" id="UP000023268"/>
    </source>
</evidence>